<name>A0AAN6HYG4_9ASCO</name>
<feature type="region of interest" description="Disordered" evidence="1">
    <location>
        <begin position="251"/>
        <end position="289"/>
    </location>
</feature>
<evidence type="ECO:0000256" key="1">
    <source>
        <dbReference type="SAM" id="MobiDB-lite"/>
    </source>
</evidence>
<evidence type="ECO:0000313" key="3">
    <source>
        <dbReference type="Proteomes" id="UP000738402"/>
    </source>
</evidence>
<organism evidence="2 3">
    <name type="scientific">Ogataea haglerorum</name>
    <dbReference type="NCBI Taxonomy" id="1937702"/>
    <lineage>
        <taxon>Eukaryota</taxon>
        <taxon>Fungi</taxon>
        <taxon>Dikarya</taxon>
        <taxon>Ascomycota</taxon>
        <taxon>Saccharomycotina</taxon>
        <taxon>Pichiomycetes</taxon>
        <taxon>Pichiales</taxon>
        <taxon>Pichiaceae</taxon>
        <taxon>Ogataea</taxon>
    </lineage>
</organism>
<reference evidence="2" key="1">
    <citation type="journal article" date="2021" name="G3 (Bethesda)">
        <title>Genomic diversity, chromosomal rearrangements, and interspecies hybridization in the ogataea polymorpha species complex.</title>
        <authorList>
            <person name="Hanson S.J."/>
            <person name="Cinneide E.O."/>
            <person name="Salzberg L.I."/>
            <person name="Wolfe K.H."/>
            <person name="McGowan J."/>
            <person name="Fitzpatrick D.A."/>
            <person name="Matlin K."/>
        </authorList>
    </citation>
    <scope>NUCLEOTIDE SEQUENCE</scope>
    <source>
        <strain evidence="2">83-405-1</strain>
    </source>
</reference>
<accession>A0AAN6HYG4</accession>
<proteinExistence type="predicted"/>
<protein>
    <submittedName>
        <fullName evidence="2">Uncharacterized protein</fullName>
    </submittedName>
</protein>
<dbReference type="Proteomes" id="UP000738402">
    <property type="component" value="Unassembled WGS sequence"/>
</dbReference>
<feature type="region of interest" description="Disordered" evidence="1">
    <location>
        <begin position="45"/>
        <end position="109"/>
    </location>
</feature>
<dbReference type="AlphaFoldDB" id="A0AAN6HYG4"/>
<evidence type="ECO:0000313" key="2">
    <source>
        <dbReference type="EMBL" id="KAG7724603.1"/>
    </source>
</evidence>
<gene>
    <name evidence="2" type="ORF">KL933_004797</name>
</gene>
<sequence>MGLELFEYRIITKDGFVITLQRIVDPTRLQKFELPAAQKRLRRVARQQSVRIPSPAHVSQPERPQDVGLGPHRNDALRRAVYGRRDSPLHGEAESDADRTFPGNSPDSHAAVERVRDGLRGQDLGVRASGPGDFWRFAVELQGLYSFHQAAAQLALRLVFRNQLVHAGHDGSAQNHSHHAGVWVSELRDVQLPVRLDRLSLGQEPETVPFHFLAGVRFGETDEVVAQQAPRTGFPNGQVIAEKRAGVVLEEDAPAVPGDRGARQTGGRQPFRATSGTQGARNARPFQLH</sequence>
<dbReference type="EMBL" id="JAHLUH010000016">
    <property type="protein sequence ID" value="KAG7724603.1"/>
    <property type="molecule type" value="Genomic_DNA"/>
</dbReference>
<feature type="compositionally biased region" description="Basic and acidic residues" evidence="1">
    <location>
        <begin position="72"/>
        <end position="99"/>
    </location>
</feature>
<comment type="caution">
    <text evidence="2">The sequence shown here is derived from an EMBL/GenBank/DDBJ whole genome shotgun (WGS) entry which is preliminary data.</text>
</comment>